<name>A0A0S4LQ08_9BACT</name>
<dbReference type="PROSITE" id="PS51352">
    <property type="entry name" value="THIOREDOXIN_2"/>
    <property type="match status" value="1"/>
</dbReference>
<organism evidence="8 9">
    <name type="scientific">Candidatus Nitrospira nitrosa</name>
    <dbReference type="NCBI Taxonomy" id="1742972"/>
    <lineage>
        <taxon>Bacteria</taxon>
        <taxon>Pseudomonadati</taxon>
        <taxon>Nitrospirota</taxon>
        <taxon>Nitrospiria</taxon>
        <taxon>Nitrospirales</taxon>
        <taxon>Nitrospiraceae</taxon>
        <taxon>Nitrospira</taxon>
    </lineage>
</organism>
<evidence type="ECO:0000256" key="6">
    <source>
        <dbReference type="SAM" id="SignalP"/>
    </source>
</evidence>
<accession>A0A0S4LQ08</accession>
<sequence length="257" mass="27937">MRGPNIQNEFFLSLTILAGLALFAAGCSATAKDTKGVPTSAPDVADAAIERYIRAHPEVIEQSLQAMEAKREAEQKERQKVALKTKQDELLHDPLSPVSGNPKGEITVVEFYDYRCGFCKKAASAVTELQKVDPRVRVVYKDFPILGEPSELAAKAALASYAQGKHQAFHEALLESHADMTKESILKIAAKVGLDAKRLEADMADPKWQSVIAKNRALARELGISGTPGFIVGKELVPGWLDLNGLKELIARAGYGR</sequence>
<feature type="coiled-coil region" evidence="5">
    <location>
        <begin position="59"/>
        <end position="93"/>
    </location>
</feature>
<evidence type="ECO:0000256" key="2">
    <source>
        <dbReference type="ARBA" id="ARBA00023002"/>
    </source>
</evidence>
<dbReference type="SUPFAM" id="SSF52833">
    <property type="entry name" value="Thioredoxin-like"/>
    <property type="match status" value="1"/>
</dbReference>
<dbReference type="GO" id="GO:0016491">
    <property type="term" value="F:oxidoreductase activity"/>
    <property type="evidence" value="ECO:0007669"/>
    <property type="project" value="UniProtKB-KW"/>
</dbReference>
<dbReference type="AlphaFoldDB" id="A0A0S4LQ08"/>
<keyword evidence="5" id="KW-0175">Coiled coil</keyword>
<evidence type="ECO:0000259" key="7">
    <source>
        <dbReference type="PROSITE" id="PS51352"/>
    </source>
</evidence>
<dbReference type="InterPro" id="IPR013766">
    <property type="entry name" value="Thioredoxin_domain"/>
</dbReference>
<protein>
    <submittedName>
        <fullName evidence="8">Putative Oxidoreductase, DsbA-like</fullName>
    </submittedName>
</protein>
<feature type="signal peptide" evidence="6">
    <location>
        <begin position="1"/>
        <end position="31"/>
    </location>
</feature>
<evidence type="ECO:0000256" key="5">
    <source>
        <dbReference type="SAM" id="Coils"/>
    </source>
</evidence>
<keyword evidence="3" id="KW-1015">Disulfide bond</keyword>
<evidence type="ECO:0000256" key="1">
    <source>
        <dbReference type="ARBA" id="ARBA00022729"/>
    </source>
</evidence>
<dbReference type="PANTHER" id="PTHR13887">
    <property type="entry name" value="GLUTATHIONE S-TRANSFERASE KAPPA"/>
    <property type="match status" value="1"/>
</dbReference>
<feature type="chain" id="PRO_5006624205" evidence="6">
    <location>
        <begin position="32"/>
        <end position="257"/>
    </location>
</feature>
<dbReference type="PANTHER" id="PTHR13887:SF14">
    <property type="entry name" value="DISULFIDE BOND FORMATION PROTEIN D"/>
    <property type="match status" value="1"/>
</dbReference>
<dbReference type="InterPro" id="IPR001853">
    <property type="entry name" value="DSBA-like_thioredoxin_dom"/>
</dbReference>
<keyword evidence="9" id="KW-1185">Reference proteome</keyword>
<dbReference type="InterPro" id="IPR036249">
    <property type="entry name" value="Thioredoxin-like_sf"/>
</dbReference>
<gene>
    <name evidence="8" type="ORF">COMA1_60020</name>
</gene>
<dbReference type="STRING" id="1742972.COMA1_60020"/>
<evidence type="ECO:0000313" key="8">
    <source>
        <dbReference type="EMBL" id="CUS38688.1"/>
    </source>
</evidence>
<evidence type="ECO:0000313" key="9">
    <source>
        <dbReference type="Proteomes" id="UP000199032"/>
    </source>
</evidence>
<evidence type="ECO:0000256" key="4">
    <source>
        <dbReference type="ARBA" id="ARBA00023284"/>
    </source>
</evidence>
<keyword evidence="4" id="KW-0676">Redox-active center</keyword>
<dbReference type="PROSITE" id="PS51257">
    <property type="entry name" value="PROKAR_LIPOPROTEIN"/>
    <property type="match status" value="1"/>
</dbReference>
<feature type="domain" description="Thioredoxin" evidence="7">
    <location>
        <begin position="72"/>
        <end position="255"/>
    </location>
</feature>
<keyword evidence="1 6" id="KW-0732">Signal</keyword>
<dbReference type="CDD" id="cd03023">
    <property type="entry name" value="DsbA_Com1_like"/>
    <property type="match status" value="1"/>
</dbReference>
<dbReference type="Proteomes" id="UP000199032">
    <property type="component" value="Unassembled WGS sequence"/>
</dbReference>
<keyword evidence="2" id="KW-0560">Oxidoreductase</keyword>
<reference evidence="8 9" key="1">
    <citation type="submission" date="2015-10" db="EMBL/GenBank/DDBJ databases">
        <authorList>
            <person name="Gilbert D.G."/>
        </authorList>
    </citation>
    <scope>NUCLEOTIDE SEQUENCE [LARGE SCALE GENOMIC DNA]</scope>
    <source>
        <strain evidence="8">COMA1</strain>
    </source>
</reference>
<dbReference type="Gene3D" id="3.40.30.10">
    <property type="entry name" value="Glutaredoxin"/>
    <property type="match status" value="1"/>
</dbReference>
<dbReference type="OrthoDB" id="9780147at2"/>
<dbReference type="RefSeq" id="WP_090750893.1">
    <property type="nucleotide sequence ID" value="NZ_CZQA01000012.1"/>
</dbReference>
<dbReference type="EMBL" id="CZQA01000012">
    <property type="protein sequence ID" value="CUS38688.1"/>
    <property type="molecule type" value="Genomic_DNA"/>
</dbReference>
<dbReference type="Pfam" id="PF01323">
    <property type="entry name" value="DSBA"/>
    <property type="match status" value="1"/>
</dbReference>
<evidence type="ECO:0000256" key="3">
    <source>
        <dbReference type="ARBA" id="ARBA00023157"/>
    </source>
</evidence>
<proteinExistence type="predicted"/>